<dbReference type="InterPro" id="IPR050789">
    <property type="entry name" value="Diverse_Enzym_Activities"/>
</dbReference>
<comment type="caution">
    <text evidence="4">The sequence shown here is derived from an EMBL/GenBank/DDBJ whole genome shotgun (WGS) entry which is preliminary data.</text>
</comment>
<dbReference type="InterPro" id="IPR012338">
    <property type="entry name" value="Beta-lactam/transpept-like"/>
</dbReference>
<evidence type="ECO:0000256" key="1">
    <source>
        <dbReference type="ARBA" id="ARBA00009009"/>
    </source>
</evidence>
<keyword evidence="5" id="KW-1185">Reference proteome</keyword>
<dbReference type="InterPro" id="IPR001466">
    <property type="entry name" value="Beta-lactam-related"/>
</dbReference>
<evidence type="ECO:0000313" key="5">
    <source>
        <dbReference type="Proteomes" id="UP001465668"/>
    </source>
</evidence>
<reference evidence="4 5" key="1">
    <citation type="submission" date="2024-02" db="EMBL/GenBank/DDBJ databases">
        <title>First draft genome assembly of two strains of Seiridium cardinale.</title>
        <authorList>
            <person name="Emiliani G."/>
            <person name="Scali E."/>
        </authorList>
    </citation>
    <scope>NUCLEOTIDE SEQUENCE [LARGE SCALE GENOMIC DNA]</scope>
    <source>
        <strain evidence="4 5">BM-138-000479</strain>
    </source>
</reference>
<evidence type="ECO:0000259" key="3">
    <source>
        <dbReference type="Pfam" id="PF00144"/>
    </source>
</evidence>
<feature type="domain" description="Beta-lactamase-related" evidence="3">
    <location>
        <begin position="29"/>
        <end position="364"/>
    </location>
</feature>
<dbReference type="Pfam" id="PF00144">
    <property type="entry name" value="Beta-lactamase"/>
    <property type="match status" value="1"/>
</dbReference>
<comment type="similarity">
    <text evidence="1">Belongs to the class-A beta-lactamase family.</text>
</comment>
<sequence>MESIEGVIGKAIENGTILGAVLLAKDKSGSLDYVRAFGNRQISPEVKPMSPDTVFTIASMTKLMTTIAALQLVERKIVALDDDVTPLLPVLVKQEVVTGFRQDETPVTEKRRYPITLRQLLTHSSGIGYDFLHPEINQYKEYHKLPMAGITTINGRFGTPLLHQPGEGWSYGGGLDWAGQLVEKLSGLTLEEYMKKHIWDPLGLKDITFWPDLRSKDFRARRAAMSIRDPQTGKAVQSRKPIDLGAGLVEAAGGQGAFATMTDYMEIVHSLLMDDERLLRKETTEMMFKPQLSSSSKAALLANFEHPEWAVGNYPNTREYDWGFGGILIDGDSHSYRKRSALFWSGAPNLVWFVDRVAGAVALVVPLESTFKHCRGLTITQPRRFGYETMSLGLERSCFSGPQVGKASETAIQRYTTQSTHRSTLHIVS</sequence>
<proteinExistence type="inferred from homology"/>
<dbReference type="PANTHER" id="PTHR43283:SF17">
    <property type="entry name" value="(LOVD), PUTATIVE (AFU_ORTHOLOGUE AFUA_5G00920)-RELATED"/>
    <property type="match status" value="1"/>
</dbReference>
<accession>A0ABR2Y797</accession>
<name>A0ABR2Y797_9PEZI</name>
<dbReference type="PANTHER" id="PTHR43283">
    <property type="entry name" value="BETA-LACTAMASE-RELATED"/>
    <property type="match status" value="1"/>
</dbReference>
<dbReference type="Gene3D" id="3.40.710.10">
    <property type="entry name" value="DD-peptidase/beta-lactamase superfamily"/>
    <property type="match status" value="1"/>
</dbReference>
<dbReference type="SUPFAM" id="SSF56601">
    <property type="entry name" value="beta-lactamase/transpeptidase-like"/>
    <property type="match status" value="1"/>
</dbReference>
<dbReference type="Proteomes" id="UP001465668">
    <property type="component" value="Unassembled WGS sequence"/>
</dbReference>
<keyword evidence="2" id="KW-0378">Hydrolase</keyword>
<evidence type="ECO:0000256" key="2">
    <source>
        <dbReference type="ARBA" id="ARBA00022801"/>
    </source>
</evidence>
<gene>
    <name evidence="4" type="ORF">SCAR479_00946</name>
</gene>
<dbReference type="EMBL" id="JARVKM010000002">
    <property type="protein sequence ID" value="KAK9782603.1"/>
    <property type="molecule type" value="Genomic_DNA"/>
</dbReference>
<organism evidence="4 5">
    <name type="scientific">Seiridium cardinale</name>
    <dbReference type="NCBI Taxonomy" id="138064"/>
    <lineage>
        <taxon>Eukaryota</taxon>
        <taxon>Fungi</taxon>
        <taxon>Dikarya</taxon>
        <taxon>Ascomycota</taxon>
        <taxon>Pezizomycotina</taxon>
        <taxon>Sordariomycetes</taxon>
        <taxon>Xylariomycetidae</taxon>
        <taxon>Amphisphaeriales</taxon>
        <taxon>Sporocadaceae</taxon>
        <taxon>Seiridium</taxon>
    </lineage>
</organism>
<evidence type="ECO:0000313" key="4">
    <source>
        <dbReference type="EMBL" id="KAK9782603.1"/>
    </source>
</evidence>
<protein>
    <submittedName>
        <fullName evidence="4">Beta-lactamase family protein</fullName>
    </submittedName>
</protein>